<sequence length="338" mass="38149">MPSSHLILCRPLLLLPPIPPSITVFSNESTLCMRWPKYWSFSFSIIPSKGIPGLISFRMDCLDLLAVQGTLNSLLQHHSSKASILRHSAFFTVQLSNPYMTTGKTIALTRGTFVGKVMSLLFNMLSRLVITFLPRSKRLLISWLQSPSAVILEPRKIKSDTVSTVSPSISHEVMGPDAMIFVFLMLSFKPTFSLPTFTFIKRLFKKGNTKECSNYHTIALISHASKVMLKILQARLQQYVSHELPDVQAGFRKGRGTRDQIVNICWIIEKAREFQKNIYFCFIDYAKAFDCVDHNKLWEILKEMGIPDHLTCLAVQGTLKSLLQHHSSKASILGCSAL</sequence>
<name>A0A4W2CNQ4_BOBOX</name>
<evidence type="ECO:0000313" key="3">
    <source>
        <dbReference type="Proteomes" id="UP000314981"/>
    </source>
</evidence>
<dbReference type="PANTHER" id="PTHR47027">
    <property type="entry name" value="REVERSE TRANSCRIPTASE DOMAIN-CONTAINING PROTEIN"/>
    <property type="match status" value="1"/>
</dbReference>
<reference evidence="2 3" key="1">
    <citation type="submission" date="2018-11" db="EMBL/GenBank/DDBJ databases">
        <title>Haplotype-resolved cattle genomes.</title>
        <authorList>
            <person name="Low W.Y."/>
            <person name="Tearle R."/>
            <person name="Bickhart D.M."/>
            <person name="Rosen B.D."/>
            <person name="Koren S."/>
            <person name="Rhie A."/>
            <person name="Hiendleder S."/>
            <person name="Phillippy A.M."/>
            <person name="Smith T.P.L."/>
            <person name="Williams J.L."/>
        </authorList>
    </citation>
    <scope>NUCLEOTIDE SEQUENCE [LARGE SCALE GENOMIC DNA]</scope>
</reference>
<dbReference type="Pfam" id="PF00078">
    <property type="entry name" value="RVT_1"/>
    <property type="match status" value="1"/>
</dbReference>
<dbReference type="AlphaFoldDB" id="A0A4W2CNQ4"/>
<accession>A0A4W2CNQ4</accession>
<evidence type="ECO:0000259" key="1">
    <source>
        <dbReference type="Pfam" id="PF00078"/>
    </source>
</evidence>
<dbReference type="Proteomes" id="UP000314981">
    <property type="component" value="Chromosome 13"/>
</dbReference>
<keyword evidence="3" id="KW-1185">Reference proteome</keyword>
<organism evidence="2 3">
    <name type="scientific">Bos indicus x Bos taurus</name>
    <name type="common">Hybrid cattle</name>
    <dbReference type="NCBI Taxonomy" id="30522"/>
    <lineage>
        <taxon>Eukaryota</taxon>
        <taxon>Metazoa</taxon>
        <taxon>Chordata</taxon>
        <taxon>Craniata</taxon>
        <taxon>Vertebrata</taxon>
        <taxon>Euteleostomi</taxon>
        <taxon>Mammalia</taxon>
        <taxon>Eutheria</taxon>
        <taxon>Laurasiatheria</taxon>
        <taxon>Artiodactyla</taxon>
        <taxon>Ruminantia</taxon>
        <taxon>Pecora</taxon>
        <taxon>Bovidae</taxon>
        <taxon>Bovinae</taxon>
        <taxon>Bos</taxon>
    </lineage>
</organism>
<reference evidence="2" key="3">
    <citation type="submission" date="2025-09" db="UniProtKB">
        <authorList>
            <consortium name="Ensembl"/>
        </authorList>
    </citation>
    <scope>IDENTIFICATION</scope>
</reference>
<proteinExistence type="predicted"/>
<protein>
    <recommendedName>
        <fullName evidence="1">Reverse transcriptase domain-containing protein</fullName>
    </recommendedName>
</protein>
<dbReference type="PANTHER" id="PTHR47027:SF8">
    <property type="entry name" value="RIBONUCLEASE H"/>
    <property type="match status" value="1"/>
</dbReference>
<evidence type="ECO:0000313" key="2">
    <source>
        <dbReference type="Ensembl" id="ENSBIXP00000013440.1"/>
    </source>
</evidence>
<feature type="domain" description="Reverse transcriptase" evidence="1">
    <location>
        <begin position="208"/>
        <end position="314"/>
    </location>
</feature>
<reference evidence="2" key="2">
    <citation type="submission" date="2025-08" db="UniProtKB">
        <authorList>
            <consortium name="Ensembl"/>
        </authorList>
    </citation>
    <scope>IDENTIFICATION</scope>
</reference>
<dbReference type="Ensembl" id="ENSBIXT00000046044.1">
    <property type="protein sequence ID" value="ENSBIXP00000013440.1"/>
    <property type="gene ID" value="ENSBIXG00000018378.1"/>
</dbReference>
<dbReference type="InterPro" id="IPR000477">
    <property type="entry name" value="RT_dom"/>
</dbReference>